<evidence type="ECO:0000313" key="3">
    <source>
        <dbReference type="Proteomes" id="UP001596505"/>
    </source>
</evidence>
<dbReference type="EMBL" id="JBHTCO010000015">
    <property type="protein sequence ID" value="MFC7393805.1"/>
    <property type="molecule type" value="Genomic_DNA"/>
</dbReference>
<reference evidence="3" key="1">
    <citation type="journal article" date="2019" name="Int. J. Syst. Evol. Microbiol.">
        <title>The Global Catalogue of Microorganisms (GCM) 10K type strain sequencing project: providing services to taxonomists for standard genome sequencing and annotation.</title>
        <authorList>
            <consortium name="The Broad Institute Genomics Platform"/>
            <consortium name="The Broad Institute Genome Sequencing Center for Infectious Disease"/>
            <person name="Wu L."/>
            <person name="Ma J."/>
        </authorList>
    </citation>
    <scope>NUCLEOTIDE SEQUENCE [LARGE SCALE GENOMIC DNA]</scope>
    <source>
        <strain evidence="3">CGMCC 1.16305</strain>
    </source>
</reference>
<gene>
    <name evidence="2" type="ORF">ACFQRG_12655</name>
</gene>
<feature type="compositionally biased region" description="Basic and acidic residues" evidence="1">
    <location>
        <begin position="29"/>
        <end position="56"/>
    </location>
</feature>
<accession>A0ABW2PYP0</accession>
<evidence type="ECO:0008006" key="4">
    <source>
        <dbReference type="Google" id="ProtNLM"/>
    </source>
</evidence>
<dbReference type="Proteomes" id="UP001596505">
    <property type="component" value="Unassembled WGS sequence"/>
</dbReference>
<dbReference type="RefSeq" id="WP_380966496.1">
    <property type="nucleotide sequence ID" value="NZ_JBHTCO010000015.1"/>
</dbReference>
<keyword evidence="3" id="KW-1185">Reference proteome</keyword>
<evidence type="ECO:0000256" key="1">
    <source>
        <dbReference type="SAM" id="MobiDB-lite"/>
    </source>
</evidence>
<organism evidence="2 3">
    <name type="scientific">Scopulibacillus cellulosilyticus</name>
    <dbReference type="NCBI Taxonomy" id="2665665"/>
    <lineage>
        <taxon>Bacteria</taxon>
        <taxon>Bacillati</taxon>
        <taxon>Bacillota</taxon>
        <taxon>Bacilli</taxon>
        <taxon>Bacillales</taxon>
        <taxon>Sporolactobacillaceae</taxon>
        <taxon>Scopulibacillus</taxon>
    </lineage>
</organism>
<sequence>MSRQLSYRIIGKVAAACVISGAILGGCSSDKETAGNEPSPKKEEHAKENRQAKQPELKGTPLRNGNGSLQLTLPDGWQEDKLLNPQAALAASNRTKDEYILVFAYAKREFSKNARLDNFINAMQANMKVEAKNMVVGQENNVTVDRLPAKQVNIKGEISGIKAEMLVTYLEKGDYFFQMMAWTSEDKYEGSKQDLKQVSESLRILKNDIPNASSGTPNASNGALTQGFKSNDGNSAIKLPADWRTESNLNPDASIQASNTANEEYLVIISEPKSHFNNGFKLKDYYNIVIKNMNNAVQNASSTKPVSIKINQKPALQYELSGEVENIKLSYLVTLVESPDGFHQVIFWTLKPRMNDNRQFFKDAAETFQTK</sequence>
<protein>
    <recommendedName>
        <fullName evidence="4">PsbP protein</fullName>
    </recommendedName>
</protein>
<dbReference type="PROSITE" id="PS51257">
    <property type="entry name" value="PROKAR_LIPOPROTEIN"/>
    <property type="match status" value="1"/>
</dbReference>
<dbReference type="Gene3D" id="3.40.1000.10">
    <property type="entry name" value="Mog1/PsbP, alpha/beta/alpha sandwich"/>
    <property type="match status" value="2"/>
</dbReference>
<name>A0ABW2PYP0_9BACL</name>
<evidence type="ECO:0000313" key="2">
    <source>
        <dbReference type="EMBL" id="MFC7393805.1"/>
    </source>
</evidence>
<proteinExistence type="predicted"/>
<comment type="caution">
    <text evidence="2">The sequence shown here is derived from an EMBL/GenBank/DDBJ whole genome shotgun (WGS) entry which is preliminary data.</text>
</comment>
<feature type="region of interest" description="Disordered" evidence="1">
    <location>
        <begin position="29"/>
        <end position="71"/>
    </location>
</feature>